<dbReference type="AlphaFoldDB" id="A0A852U344"/>
<organism evidence="1 2">
    <name type="scientific">Spinactinospora alkalitolerans</name>
    <dbReference type="NCBI Taxonomy" id="687207"/>
    <lineage>
        <taxon>Bacteria</taxon>
        <taxon>Bacillati</taxon>
        <taxon>Actinomycetota</taxon>
        <taxon>Actinomycetes</taxon>
        <taxon>Streptosporangiales</taxon>
        <taxon>Nocardiopsidaceae</taxon>
        <taxon>Spinactinospora</taxon>
    </lineage>
</organism>
<dbReference type="Proteomes" id="UP000589036">
    <property type="component" value="Unassembled WGS sequence"/>
</dbReference>
<name>A0A852U344_9ACTN</name>
<accession>A0A852U344</accession>
<dbReference type="RefSeq" id="WP_179645575.1">
    <property type="nucleotide sequence ID" value="NZ_BAAAYY010000019.1"/>
</dbReference>
<proteinExistence type="predicted"/>
<gene>
    <name evidence="1" type="ORF">HDA32_005137</name>
</gene>
<sequence>MSTFVIDGFTPDPHTLVIEPAGVRPDMRERWSYELFCGDRLVFSGSDLGSPSGVTEDEVAAHALLWLTLQPGDTDGEYFADYTPAQIEWCGEYAESLVTCLYDENGCEVTDLSTYRVDDCA</sequence>
<evidence type="ECO:0000313" key="1">
    <source>
        <dbReference type="EMBL" id="NYE50017.1"/>
    </source>
</evidence>
<protein>
    <submittedName>
        <fullName evidence="1">Uncharacterized protein</fullName>
    </submittedName>
</protein>
<keyword evidence="2" id="KW-1185">Reference proteome</keyword>
<comment type="caution">
    <text evidence="1">The sequence shown here is derived from an EMBL/GenBank/DDBJ whole genome shotgun (WGS) entry which is preliminary data.</text>
</comment>
<reference evidence="1 2" key="1">
    <citation type="submission" date="2020-07" db="EMBL/GenBank/DDBJ databases">
        <title>Sequencing the genomes of 1000 actinobacteria strains.</title>
        <authorList>
            <person name="Klenk H.-P."/>
        </authorList>
    </citation>
    <scope>NUCLEOTIDE SEQUENCE [LARGE SCALE GENOMIC DNA]</scope>
    <source>
        <strain evidence="1 2">CXB654</strain>
    </source>
</reference>
<dbReference type="EMBL" id="JACCCC010000001">
    <property type="protein sequence ID" value="NYE50017.1"/>
    <property type="molecule type" value="Genomic_DNA"/>
</dbReference>
<evidence type="ECO:0000313" key="2">
    <source>
        <dbReference type="Proteomes" id="UP000589036"/>
    </source>
</evidence>